<keyword evidence="3" id="KW-0716">Sensory transduction</keyword>
<keyword evidence="4" id="KW-0812">Transmembrane</keyword>
<accession>A0A6A4J0N6</accession>
<dbReference type="AlphaFoldDB" id="A0A6A4J0N6"/>
<evidence type="ECO:0000256" key="8">
    <source>
        <dbReference type="ARBA" id="ARBA00023170"/>
    </source>
</evidence>
<comment type="subcellular location">
    <subcellularLocation>
        <location evidence="1">Cell membrane</location>
        <topology evidence="1">Multi-pass membrane protein</topology>
    </subcellularLocation>
</comment>
<dbReference type="GO" id="GO:0005886">
    <property type="term" value="C:plasma membrane"/>
    <property type="evidence" value="ECO:0007669"/>
    <property type="project" value="UniProtKB-SubCell"/>
</dbReference>
<dbReference type="PANTHER" id="PTHR21137">
    <property type="entry name" value="ODORANT RECEPTOR"/>
    <property type="match status" value="1"/>
</dbReference>
<protein>
    <recommendedName>
        <fullName evidence="12">Odorant receptor</fullName>
    </recommendedName>
</protein>
<keyword evidence="8" id="KW-0675">Receptor</keyword>
<name>A0A6A4J0N6_APOLU</name>
<evidence type="ECO:0000256" key="9">
    <source>
        <dbReference type="ARBA" id="ARBA00023224"/>
    </source>
</evidence>
<dbReference type="PANTHER" id="PTHR21137:SF35">
    <property type="entry name" value="ODORANT RECEPTOR 19A-RELATED"/>
    <property type="match status" value="1"/>
</dbReference>
<dbReference type="Proteomes" id="UP000466442">
    <property type="component" value="Unassembled WGS sequence"/>
</dbReference>
<gene>
    <name evidence="10" type="ORF">GE061_015463</name>
</gene>
<comment type="caution">
    <text evidence="10">The sequence shown here is derived from an EMBL/GenBank/DDBJ whole genome shotgun (WGS) entry which is preliminary data.</text>
</comment>
<dbReference type="OrthoDB" id="6410451at2759"/>
<keyword evidence="5" id="KW-0552">Olfaction</keyword>
<evidence type="ECO:0000256" key="3">
    <source>
        <dbReference type="ARBA" id="ARBA00022606"/>
    </source>
</evidence>
<evidence type="ECO:0000256" key="1">
    <source>
        <dbReference type="ARBA" id="ARBA00004651"/>
    </source>
</evidence>
<dbReference type="GO" id="GO:0005549">
    <property type="term" value="F:odorant binding"/>
    <property type="evidence" value="ECO:0007669"/>
    <property type="project" value="InterPro"/>
</dbReference>
<evidence type="ECO:0000256" key="5">
    <source>
        <dbReference type="ARBA" id="ARBA00022725"/>
    </source>
</evidence>
<keyword evidence="9" id="KW-0807">Transducer</keyword>
<sequence>MLAKASVGPVSVAGVIAVLAVLALAAAHPSVDKDKLMNELELVDDDGAIDPAAVMNNIFIQRLLNRMRAQQDFSDLQLQRKRSYWKQCAFNAVSCFGQKRESRRRNFVQDNKKYQLTPETEKTMVTEYSYLLYIGGLIINFRPKVWIISIAQTAIFIGLITSYSIIFIISTAKSSTFVAFSQNLNYASLCCICLGLYFAGLSHRSSLVRLMEILHDDFYDYGDSFDNAEVAVWKSSLRTFKIIIVVGIPTYLCIIAVSIVLGDYIDSALGYDSSNEDYLGEIYQKTPVKVWYPFVVSNMFSRADMVCVDCASILAAHSKKYQLTPETEKTMVTEYSYLLYVGGLLINYRPKVWIISIAQTSIFIGLITSYTIIFIISTAKSSTFVAFSQNLNYASLCCICLGLYFAGLSHRSAFVRLMEIIHDDFYDYGDSFDNAEVAMWKSSLRTFKIIIVVGIPTYLIIIAVSIVLGDYIDTALGYDSTDEDYLGEIYQKAPIKLWYPFVVTNMFLRVAVTLSQMTTAAILATTLATGDVMMLFLGQTVALQLRILCLAATKMDQRANLMYEKGLARSSSGDKEDLDGCYKLCIKQLVQHHLIIKEFYKTYYTIAKWPTAIAFMNGSLMIAMSIIVAMNGNEETPSTYISTYLLLVAEVLSMWLLCETGQNVNTWSEKLFMDTYEFNWNGLSVPNKKMLLIFKENIKKPLLMMAGGLTPINRDTFATIMNTSYSYVNLLRASERRSND</sequence>
<keyword evidence="2" id="KW-1003">Cell membrane</keyword>
<evidence type="ECO:0008006" key="12">
    <source>
        <dbReference type="Google" id="ProtNLM"/>
    </source>
</evidence>
<organism evidence="10 11">
    <name type="scientific">Apolygus lucorum</name>
    <name type="common">Small green plant bug</name>
    <name type="synonym">Lygocoris lucorum</name>
    <dbReference type="NCBI Taxonomy" id="248454"/>
    <lineage>
        <taxon>Eukaryota</taxon>
        <taxon>Metazoa</taxon>
        <taxon>Ecdysozoa</taxon>
        <taxon>Arthropoda</taxon>
        <taxon>Hexapoda</taxon>
        <taxon>Insecta</taxon>
        <taxon>Pterygota</taxon>
        <taxon>Neoptera</taxon>
        <taxon>Paraneoptera</taxon>
        <taxon>Hemiptera</taxon>
        <taxon>Heteroptera</taxon>
        <taxon>Panheteroptera</taxon>
        <taxon>Cimicomorpha</taxon>
        <taxon>Miridae</taxon>
        <taxon>Mirini</taxon>
        <taxon>Apolygus</taxon>
    </lineage>
</organism>
<keyword evidence="6" id="KW-1133">Transmembrane helix</keyword>
<keyword evidence="7" id="KW-0472">Membrane</keyword>
<reference evidence="10" key="1">
    <citation type="journal article" date="2021" name="Mol. Ecol. Resour.">
        <title>Apolygus lucorum genome provides insights into omnivorousness and mesophyll feeding.</title>
        <authorList>
            <person name="Liu Y."/>
            <person name="Liu H."/>
            <person name="Wang H."/>
            <person name="Huang T."/>
            <person name="Liu B."/>
            <person name="Yang B."/>
            <person name="Yin L."/>
            <person name="Li B."/>
            <person name="Zhang Y."/>
            <person name="Zhang S."/>
            <person name="Jiang F."/>
            <person name="Zhang X."/>
            <person name="Ren Y."/>
            <person name="Wang B."/>
            <person name="Wang S."/>
            <person name="Lu Y."/>
            <person name="Wu K."/>
            <person name="Fan W."/>
            <person name="Wang G."/>
        </authorList>
    </citation>
    <scope>NUCLEOTIDE SEQUENCE</scope>
    <source>
        <strain evidence="10">12Hb</strain>
    </source>
</reference>
<evidence type="ECO:0000256" key="4">
    <source>
        <dbReference type="ARBA" id="ARBA00022692"/>
    </source>
</evidence>
<proteinExistence type="predicted"/>
<dbReference type="EMBL" id="WIXP02000006">
    <property type="protein sequence ID" value="KAF6209714.1"/>
    <property type="molecule type" value="Genomic_DNA"/>
</dbReference>
<evidence type="ECO:0000256" key="2">
    <source>
        <dbReference type="ARBA" id="ARBA00022475"/>
    </source>
</evidence>
<dbReference type="Pfam" id="PF02949">
    <property type="entry name" value="7tm_6"/>
    <property type="match status" value="1"/>
</dbReference>
<evidence type="ECO:0000256" key="6">
    <source>
        <dbReference type="ARBA" id="ARBA00022989"/>
    </source>
</evidence>
<evidence type="ECO:0000313" key="11">
    <source>
        <dbReference type="Proteomes" id="UP000466442"/>
    </source>
</evidence>
<dbReference type="InterPro" id="IPR004117">
    <property type="entry name" value="7tm6_olfct_rcpt"/>
</dbReference>
<dbReference type="GO" id="GO:0007165">
    <property type="term" value="P:signal transduction"/>
    <property type="evidence" value="ECO:0007669"/>
    <property type="project" value="UniProtKB-KW"/>
</dbReference>
<dbReference type="GO" id="GO:0004984">
    <property type="term" value="F:olfactory receptor activity"/>
    <property type="evidence" value="ECO:0007669"/>
    <property type="project" value="InterPro"/>
</dbReference>
<evidence type="ECO:0000256" key="7">
    <source>
        <dbReference type="ARBA" id="ARBA00023136"/>
    </source>
</evidence>
<keyword evidence="11" id="KW-1185">Reference proteome</keyword>
<evidence type="ECO:0000313" key="10">
    <source>
        <dbReference type="EMBL" id="KAF6209714.1"/>
    </source>
</evidence>